<dbReference type="Gene3D" id="1.10.472.80">
    <property type="entry name" value="Ypt/Rab-GAP domain of gyp1p, domain 3"/>
    <property type="match status" value="1"/>
</dbReference>
<dbReference type="Gene3D" id="1.10.8.270">
    <property type="entry name" value="putative rabgap domain of human tbc1 domain family member 14 like domains"/>
    <property type="match status" value="1"/>
</dbReference>
<evidence type="ECO:0000313" key="5">
    <source>
        <dbReference type="Proteomes" id="UP000886520"/>
    </source>
</evidence>
<dbReference type="Gene3D" id="1.10.10.750">
    <property type="entry name" value="Ypt/Rab-GAP domain of gyp1p, domain 1"/>
    <property type="match status" value="1"/>
</dbReference>
<dbReference type="PANTHER" id="PTHR47219:SF20">
    <property type="entry name" value="TBC1 DOMAIN FAMILY MEMBER 2B"/>
    <property type="match status" value="1"/>
</dbReference>
<dbReference type="InterPro" id="IPR050302">
    <property type="entry name" value="Rab_GAP_TBC_domain"/>
</dbReference>
<keyword evidence="5" id="KW-1185">Reference proteome</keyword>
<sequence length="746" mass="84068">MSSCGNQRMRVAAATPPHELSRDIYGFTVRPHHVKLYKQFAEIYKEEEAERSARWEDFLSAYGKPVEITSSEESTNIHSVCEGSSTQTDEKKDKTGPRKFQAWCDVRASLQPVEKAMQYHLKKGSKKETTASSIATAVANTHISEVSEDDSDEEFFDAERVDTLQDGSHVLPEIDDFEADNEGQESCPWREELDALVRGGVPMALRGEVWQVFVGSSACRVAGQYQALLTLLADHEHDGNGLEDLPSQKNPADSKLYNGVIPEKWMKQIEKDLPRTFPGHPALDANGRNALRRLLTAYARHNPNVGYCQAMNFFAGLLLLMMPEENAFWTLTSILDNCFEGYYAEKMIEFQVDQMVLEELVRLHFPRLMTHLDTLGLQVAWISGPWFLSIFVNILPWESVLRVWDVLFYEGNRCMLFRTTLALFELHGSEVLTAKDTGDALTMLQSLVSATFDSSQLVLTASVGYQMVRESHIQQLREKYRPKVEAMFSEQSMRRKSFGPISFSSRFLECDKTSDADAEPISKKSSGQSLSMQAAGVNGGADALLENCGSYASSVEIERACWSTDIAQDGFVDKRTMLANLISQISYMKLELSRALEDRRVASLRAEDLDTAFMELVKEDNRRLLSAKVETLESEAAYLRRALADKSEQDQAMIQVMVRMEHELKATQEARRLAEEDAETQRNSLKAIQVQYESVMASIKELESRASRAEKLLDATFQRQVLNSGVASTVAAEETSRWGWSRSTPK</sequence>
<dbReference type="Pfam" id="PF00566">
    <property type="entry name" value="RabGAP-TBC"/>
    <property type="match status" value="1"/>
</dbReference>
<gene>
    <name evidence="4" type="ORF">GOP47_0025724</name>
</gene>
<evidence type="ECO:0000313" key="4">
    <source>
        <dbReference type="EMBL" id="KAI5059405.1"/>
    </source>
</evidence>
<name>A0A9D4U117_ADICA</name>
<dbReference type="PANTHER" id="PTHR47219">
    <property type="entry name" value="RAB GTPASE-ACTIVATING PROTEIN 1-LIKE"/>
    <property type="match status" value="1"/>
</dbReference>
<dbReference type="InterPro" id="IPR035969">
    <property type="entry name" value="Rab-GAP_TBC_sf"/>
</dbReference>
<dbReference type="Proteomes" id="UP000886520">
    <property type="component" value="Chromosome 25"/>
</dbReference>
<organism evidence="4 5">
    <name type="scientific">Adiantum capillus-veneris</name>
    <name type="common">Maidenhair fern</name>
    <dbReference type="NCBI Taxonomy" id="13818"/>
    <lineage>
        <taxon>Eukaryota</taxon>
        <taxon>Viridiplantae</taxon>
        <taxon>Streptophyta</taxon>
        <taxon>Embryophyta</taxon>
        <taxon>Tracheophyta</taxon>
        <taxon>Polypodiopsida</taxon>
        <taxon>Polypodiidae</taxon>
        <taxon>Polypodiales</taxon>
        <taxon>Pteridineae</taxon>
        <taxon>Pteridaceae</taxon>
        <taxon>Vittarioideae</taxon>
        <taxon>Adiantum</taxon>
    </lineage>
</organism>
<accession>A0A9D4U117</accession>
<dbReference type="FunFam" id="1.10.8.270:FF:000018">
    <property type="entry name" value="Ypt/Rab-GAP domain of gyp1p superfamily protein"/>
    <property type="match status" value="1"/>
</dbReference>
<dbReference type="SMART" id="SM00164">
    <property type="entry name" value="TBC"/>
    <property type="match status" value="1"/>
</dbReference>
<evidence type="ECO:0000256" key="2">
    <source>
        <dbReference type="SAM" id="MobiDB-lite"/>
    </source>
</evidence>
<dbReference type="GO" id="GO:0005096">
    <property type="term" value="F:GTPase activator activity"/>
    <property type="evidence" value="ECO:0007669"/>
    <property type="project" value="TreeGrafter"/>
</dbReference>
<keyword evidence="1" id="KW-0175">Coiled coil</keyword>
<dbReference type="EMBL" id="JABFUD020000025">
    <property type="protein sequence ID" value="KAI5059405.1"/>
    <property type="molecule type" value="Genomic_DNA"/>
</dbReference>
<protein>
    <recommendedName>
        <fullName evidence="3">Rab-GAP TBC domain-containing protein</fullName>
    </recommendedName>
</protein>
<feature type="coiled-coil region" evidence="1">
    <location>
        <begin position="629"/>
        <end position="719"/>
    </location>
</feature>
<dbReference type="AlphaFoldDB" id="A0A9D4U117"/>
<dbReference type="OrthoDB" id="17687at2759"/>
<dbReference type="InterPro" id="IPR000195">
    <property type="entry name" value="Rab-GAP-TBC_dom"/>
</dbReference>
<dbReference type="SUPFAM" id="SSF47923">
    <property type="entry name" value="Ypt/Rab-GAP domain of gyp1p"/>
    <property type="match status" value="2"/>
</dbReference>
<dbReference type="GO" id="GO:0031267">
    <property type="term" value="F:small GTPase binding"/>
    <property type="evidence" value="ECO:0007669"/>
    <property type="project" value="TreeGrafter"/>
</dbReference>
<feature type="compositionally biased region" description="Polar residues" evidence="2">
    <location>
        <begin position="71"/>
        <end position="87"/>
    </location>
</feature>
<evidence type="ECO:0000259" key="3">
    <source>
        <dbReference type="PROSITE" id="PS50086"/>
    </source>
</evidence>
<feature type="region of interest" description="Disordered" evidence="2">
    <location>
        <begin position="71"/>
        <end position="97"/>
    </location>
</feature>
<dbReference type="PROSITE" id="PS50086">
    <property type="entry name" value="TBC_RABGAP"/>
    <property type="match status" value="1"/>
</dbReference>
<reference evidence="4" key="1">
    <citation type="submission" date="2021-01" db="EMBL/GenBank/DDBJ databases">
        <title>Adiantum capillus-veneris genome.</title>
        <authorList>
            <person name="Fang Y."/>
            <person name="Liao Q."/>
        </authorList>
    </citation>
    <scope>NUCLEOTIDE SEQUENCE</scope>
    <source>
        <strain evidence="4">H3</strain>
        <tissue evidence="4">Leaf</tissue>
    </source>
</reference>
<proteinExistence type="predicted"/>
<dbReference type="FunFam" id="1.10.472.80:FF:000013">
    <property type="entry name" value="TBC1 domain family member 8B"/>
    <property type="match status" value="1"/>
</dbReference>
<comment type="caution">
    <text evidence="4">The sequence shown here is derived from an EMBL/GenBank/DDBJ whole genome shotgun (WGS) entry which is preliminary data.</text>
</comment>
<feature type="domain" description="Rab-GAP TBC" evidence="3">
    <location>
        <begin position="200"/>
        <end position="411"/>
    </location>
</feature>
<evidence type="ECO:0000256" key="1">
    <source>
        <dbReference type="SAM" id="Coils"/>
    </source>
</evidence>